<feature type="domain" description="PUA" evidence="5">
    <location>
        <begin position="2"/>
        <end position="70"/>
    </location>
</feature>
<dbReference type="SUPFAM" id="SSF88697">
    <property type="entry name" value="PUA domain-like"/>
    <property type="match status" value="1"/>
</dbReference>
<gene>
    <name evidence="6" type="ORF">S06H3_59512</name>
</gene>
<keyword evidence="4" id="KW-0067">ATP-binding</keyword>
<keyword evidence="3" id="KW-0418">Kinase</keyword>
<dbReference type="GO" id="GO:0003723">
    <property type="term" value="F:RNA binding"/>
    <property type="evidence" value="ECO:0007669"/>
    <property type="project" value="InterPro"/>
</dbReference>
<dbReference type="InterPro" id="IPR036974">
    <property type="entry name" value="PUA_sf"/>
</dbReference>
<dbReference type="InterPro" id="IPR015947">
    <property type="entry name" value="PUA-like_sf"/>
</dbReference>
<evidence type="ECO:0000256" key="3">
    <source>
        <dbReference type="ARBA" id="ARBA00022777"/>
    </source>
</evidence>
<evidence type="ECO:0000256" key="1">
    <source>
        <dbReference type="ARBA" id="ARBA00022679"/>
    </source>
</evidence>
<dbReference type="PROSITE" id="PS50890">
    <property type="entry name" value="PUA"/>
    <property type="match status" value="1"/>
</dbReference>
<keyword evidence="1" id="KW-0808">Transferase</keyword>
<proteinExistence type="predicted"/>
<keyword evidence="2" id="KW-0547">Nucleotide-binding</keyword>
<reference evidence="6" key="1">
    <citation type="journal article" date="2014" name="Front. Microbiol.">
        <title>High frequency of phylogenetically diverse reductive dehalogenase-homologous genes in deep subseafloor sedimentary metagenomes.</title>
        <authorList>
            <person name="Kawai M."/>
            <person name="Futagami T."/>
            <person name="Toyoda A."/>
            <person name="Takaki Y."/>
            <person name="Nishi S."/>
            <person name="Hori S."/>
            <person name="Arai W."/>
            <person name="Tsubouchi T."/>
            <person name="Morono Y."/>
            <person name="Uchiyama I."/>
            <person name="Ito T."/>
            <person name="Fujiyama A."/>
            <person name="Inagaki F."/>
            <person name="Takami H."/>
        </authorList>
    </citation>
    <scope>NUCLEOTIDE SEQUENCE</scope>
    <source>
        <strain evidence="6">Expedition CK06-06</strain>
    </source>
</reference>
<dbReference type="Pfam" id="PF01472">
    <property type="entry name" value="PUA"/>
    <property type="match status" value="1"/>
</dbReference>
<feature type="non-terminal residue" evidence="6">
    <location>
        <position position="1"/>
    </location>
</feature>
<dbReference type="GO" id="GO:0004349">
    <property type="term" value="F:glutamate 5-kinase activity"/>
    <property type="evidence" value="ECO:0007669"/>
    <property type="project" value="TreeGrafter"/>
</dbReference>
<sequence length="82" mass="8826">LALKKRNKSLLPAGVIKVDGDFQRGDIVDILDEGGEHIGCGISNYSSADMAIIKGAHSDRILGLLGHDYGDEVIHRNNMVVL</sequence>
<dbReference type="Gene3D" id="2.30.130.10">
    <property type="entry name" value="PUA domain"/>
    <property type="match status" value="1"/>
</dbReference>
<evidence type="ECO:0000259" key="5">
    <source>
        <dbReference type="SMART" id="SM00359"/>
    </source>
</evidence>
<organism evidence="6">
    <name type="scientific">marine sediment metagenome</name>
    <dbReference type="NCBI Taxonomy" id="412755"/>
    <lineage>
        <taxon>unclassified sequences</taxon>
        <taxon>metagenomes</taxon>
        <taxon>ecological metagenomes</taxon>
    </lineage>
</organism>
<dbReference type="PANTHER" id="PTHR43654">
    <property type="entry name" value="GLUTAMATE 5-KINASE"/>
    <property type="match status" value="1"/>
</dbReference>
<dbReference type="AlphaFoldDB" id="X1P0P2"/>
<dbReference type="PANTHER" id="PTHR43654:SF1">
    <property type="entry name" value="ISOPENTENYL PHOSPHATE KINASE"/>
    <property type="match status" value="1"/>
</dbReference>
<dbReference type="InterPro" id="IPR002478">
    <property type="entry name" value="PUA"/>
</dbReference>
<dbReference type="GO" id="GO:0005524">
    <property type="term" value="F:ATP binding"/>
    <property type="evidence" value="ECO:0007669"/>
    <property type="project" value="UniProtKB-KW"/>
</dbReference>
<dbReference type="EMBL" id="BARV01038678">
    <property type="protein sequence ID" value="GAI49887.1"/>
    <property type="molecule type" value="Genomic_DNA"/>
</dbReference>
<evidence type="ECO:0000313" key="6">
    <source>
        <dbReference type="EMBL" id="GAI49887.1"/>
    </source>
</evidence>
<dbReference type="CDD" id="cd21157">
    <property type="entry name" value="PUA_G5K"/>
    <property type="match status" value="1"/>
</dbReference>
<evidence type="ECO:0000256" key="4">
    <source>
        <dbReference type="ARBA" id="ARBA00022840"/>
    </source>
</evidence>
<protein>
    <recommendedName>
        <fullName evidence="5">PUA domain-containing protein</fullName>
    </recommendedName>
</protein>
<name>X1P0P2_9ZZZZ</name>
<comment type="caution">
    <text evidence="6">The sequence shown here is derived from an EMBL/GenBank/DDBJ whole genome shotgun (WGS) entry which is preliminary data.</text>
</comment>
<evidence type="ECO:0000256" key="2">
    <source>
        <dbReference type="ARBA" id="ARBA00022741"/>
    </source>
</evidence>
<dbReference type="SMART" id="SM00359">
    <property type="entry name" value="PUA"/>
    <property type="match status" value="1"/>
</dbReference>
<dbReference type="GO" id="GO:0005829">
    <property type="term" value="C:cytosol"/>
    <property type="evidence" value="ECO:0007669"/>
    <property type="project" value="TreeGrafter"/>
</dbReference>
<accession>X1P0P2</accession>